<gene>
    <name evidence="3" type="ORF">M422DRAFT_51225</name>
</gene>
<feature type="transmembrane region" description="Helical" evidence="2">
    <location>
        <begin position="126"/>
        <end position="145"/>
    </location>
</feature>
<feature type="compositionally biased region" description="Pro residues" evidence="1">
    <location>
        <begin position="186"/>
        <end position="212"/>
    </location>
</feature>
<feature type="compositionally biased region" description="Low complexity" evidence="1">
    <location>
        <begin position="213"/>
        <end position="224"/>
    </location>
</feature>
<dbReference type="Proteomes" id="UP000054279">
    <property type="component" value="Unassembled WGS sequence"/>
</dbReference>
<dbReference type="AlphaFoldDB" id="A0A0C9U017"/>
<proteinExistence type="predicted"/>
<dbReference type="OrthoDB" id="2927144at2759"/>
<evidence type="ECO:0000313" key="3">
    <source>
        <dbReference type="EMBL" id="KIJ36008.1"/>
    </source>
</evidence>
<name>A0A0C9U017_SPHS4</name>
<dbReference type="Gene3D" id="2.60.120.260">
    <property type="entry name" value="Galactose-binding domain-like"/>
    <property type="match status" value="1"/>
</dbReference>
<keyword evidence="2" id="KW-0812">Transmembrane</keyword>
<evidence type="ECO:0000256" key="2">
    <source>
        <dbReference type="SAM" id="Phobius"/>
    </source>
</evidence>
<protein>
    <submittedName>
        <fullName evidence="3">Uncharacterized protein</fullName>
    </submittedName>
</protein>
<organism evidence="3 4">
    <name type="scientific">Sphaerobolus stellatus (strain SS14)</name>
    <dbReference type="NCBI Taxonomy" id="990650"/>
    <lineage>
        <taxon>Eukaryota</taxon>
        <taxon>Fungi</taxon>
        <taxon>Dikarya</taxon>
        <taxon>Basidiomycota</taxon>
        <taxon>Agaricomycotina</taxon>
        <taxon>Agaricomycetes</taxon>
        <taxon>Phallomycetidae</taxon>
        <taxon>Geastrales</taxon>
        <taxon>Sphaerobolaceae</taxon>
        <taxon>Sphaerobolus</taxon>
    </lineage>
</organism>
<keyword evidence="4" id="KW-1185">Reference proteome</keyword>
<dbReference type="HOGENOM" id="CLU_1103359_0_0_1"/>
<dbReference type="EMBL" id="KN837182">
    <property type="protein sequence ID" value="KIJ36008.1"/>
    <property type="molecule type" value="Genomic_DNA"/>
</dbReference>
<evidence type="ECO:0000256" key="1">
    <source>
        <dbReference type="SAM" id="MobiDB-lite"/>
    </source>
</evidence>
<feature type="region of interest" description="Disordered" evidence="1">
    <location>
        <begin position="171"/>
        <end position="239"/>
    </location>
</feature>
<reference evidence="3 4" key="1">
    <citation type="submission" date="2014-06" db="EMBL/GenBank/DDBJ databases">
        <title>Evolutionary Origins and Diversification of the Mycorrhizal Mutualists.</title>
        <authorList>
            <consortium name="DOE Joint Genome Institute"/>
            <consortium name="Mycorrhizal Genomics Consortium"/>
            <person name="Kohler A."/>
            <person name="Kuo A."/>
            <person name="Nagy L.G."/>
            <person name="Floudas D."/>
            <person name="Copeland A."/>
            <person name="Barry K.W."/>
            <person name="Cichocki N."/>
            <person name="Veneault-Fourrey C."/>
            <person name="LaButti K."/>
            <person name="Lindquist E.A."/>
            <person name="Lipzen A."/>
            <person name="Lundell T."/>
            <person name="Morin E."/>
            <person name="Murat C."/>
            <person name="Riley R."/>
            <person name="Ohm R."/>
            <person name="Sun H."/>
            <person name="Tunlid A."/>
            <person name="Henrissat B."/>
            <person name="Grigoriev I.V."/>
            <person name="Hibbett D.S."/>
            <person name="Martin F."/>
        </authorList>
    </citation>
    <scope>NUCLEOTIDE SEQUENCE [LARGE SCALE GENOMIC DNA]</scope>
    <source>
        <strain evidence="3 4">SS14</strain>
    </source>
</reference>
<evidence type="ECO:0000313" key="4">
    <source>
        <dbReference type="Proteomes" id="UP000054279"/>
    </source>
</evidence>
<accession>A0A0C9U017</accession>
<sequence length="252" mass="27125">MIVDETVSSTNVPGSAVKFDFDGSFVSVHAPLQYARGRLIVSYALDGGDPSTEVHFDGTQAVDHNVWTHTQLFNQTLSPGSHSLVVKLVEATEDQQLFLDYIAVRAILSTRLQPPKRLSVGAKEGITIGVLVGGALLAFVVWRMYVSRFFGRTSGPVESYPLGVARAAPNTDEALPPYAPGTLTSGPPPPPWSPHSTPEPPQSSSPFPPSPSPSHSAPSQTQTSDTESPIPHPPDPHLLRIIDLLRAPRLRF</sequence>
<keyword evidence="2" id="KW-1133">Transmembrane helix</keyword>
<keyword evidence="2" id="KW-0472">Membrane</keyword>